<gene>
    <name evidence="1" type="ORF">PCAMFM013_S016g000137</name>
</gene>
<dbReference type="AlphaFoldDB" id="A0A0G4PI41"/>
<sequence>MGRLAFLAARETCPHIARPFTTLDSPQPPWRVATLAYGLQAAAVIFKLPSPWRDQPMESSGAGAP</sequence>
<keyword evidence="2" id="KW-1185">Reference proteome</keyword>
<reference evidence="1 2" key="1">
    <citation type="journal article" date="2014" name="Nat. Commun.">
        <title>Multiple recent horizontal transfers of a large genomic region in cheese making fungi.</title>
        <authorList>
            <person name="Cheeseman K."/>
            <person name="Ropars J."/>
            <person name="Renault P."/>
            <person name="Dupont J."/>
            <person name="Gouzy J."/>
            <person name="Branca A."/>
            <person name="Abraham A.L."/>
            <person name="Ceppi M."/>
            <person name="Conseiller E."/>
            <person name="Debuchy R."/>
            <person name="Malagnac F."/>
            <person name="Goarin A."/>
            <person name="Silar P."/>
            <person name="Lacoste S."/>
            <person name="Sallet E."/>
            <person name="Bensimon A."/>
            <person name="Giraud T."/>
            <person name="Brygoo Y."/>
        </authorList>
    </citation>
    <scope>NUCLEOTIDE SEQUENCE [LARGE SCALE GENOMIC DNA]</scope>
    <source>
        <strain evidence="2">FM 013</strain>
    </source>
</reference>
<evidence type="ECO:0000313" key="1">
    <source>
        <dbReference type="EMBL" id="CRL25856.1"/>
    </source>
</evidence>
<evidence type="ECO:0000313" key="2">
    <source>
        <dbReference type="Proteomes" id="UP000053732"/>
    </source>
</evidence>
<accession>A0A0G4PI41</accession>
<dbReference type="Proteomes" id="UP000053732">
    <property type="component" value="Unassembled WGS sequence"/>
</dbReference>
<proteinExistence type="predicted"/>
<organism evidence="1 2">
    <name type="scientific">Penicillium camemberti (strain FM 013)</name>
    <dbReference type="NCBI Taxonomy" id="1429867"/>
    <lineage>
        <taxon>Eukaryota</taxon>
        <taxon>Fungi</taxon>
        <taxon>Dikarya</taxon>
        <taxon>Ascomycota</taxon>
        <taxon>Pezizomycotina</taxon>
        <taxon>Eurotiomycetes</taxon>
        <taxon>Eurotiomycetidae</taxon>
        <taxon>Eurotiales</taxon>
        <taxon>Aspergillaceae</taxon>
        <taxon>Penicillium</taxon>
    </lineage>
</organism>
<name>A0A0G4PI41_PENC3</name>
<dbReference type="EMBL" id="HG793149">
    <property type="protein sequence ID" value="CRL25856.1"/>
    <property type="molecule type" value="Genomic_DNA"/>
</dbReference>
<protein>
    <submittedName>
        <fullName evidence="1">Str. FM013</fullName>
    </submittedName>
</protein>